<evidence type="ECO:0000313" key="1">
    <source>
        <dbReference type="EMBL" id="MFC3204906.1"/>
    </source>
</evidence>
<name>A0ABV7K963_9HYPH</name>
<protein>
    <submittedName>
        <fullName evidence="1">Uncharacterized protein</fullName>
    </submittedName>
</protein>
<sequence length="67" mass="6910">MLADEALLAPRFVSAMVVPDVAAGALPADAPKSRIEVVVRCDGRTIVSGGVEMDAVLSSREASEALK</sequence>
<accession>A0ABV7K963</accession>
<dbReference type="RefSeq" id="WP_378217812.1">
    <property type="nucleotide sequence ID" value="NZ_JBHRTK010000001.1"/>
</dbReference>
<keyword evidence="2" id="KW-1185">Reference proteome</keyword>
<dbReference type="EMBL" id="JBHRTK010000001">
    <property type="protein sequence ID" value="MFC3204906.1"/>
    <property type="molecule type" value="Genomic_DNA"/>
</dbReference>
<gene>
    <name evidence="1" type="ORF">ACFOHJ_01665</name>
</gene>
<comment type="caution">
    <text evidence="1">The sequence shown here is derived from an EMBL/GenBank/DDBJ whole genome shotgun (WGS) entry which is preliminary data.</text>
</comment>
<reference evidence="2" key="1">
    <citation type="journal article" date="2019" name="Int. J. Syst. Evol. Microbiol.">
        <title>The Global Catalogue of Microorganisms (GCM) 10K type strain sequencing project: providing services to taxonomists for standard genome sequencing and annotation.</title>
        <authorList>
            <consortium name="The Broad Institute Genomics Platform"/>
            <consortium name="The Broad Institute Genome Sequencing Center for Infectious Disease"/>
            <person name="Wu L."/>
            <person name="Ma J."/>
        </authorList>
    </citation>
    <scope>NUCLEOTIDE SEQUENCE [LARGE SCALE GENOMIC DNA]</scope>
    <source>
        <strain evidence="2">KCTC 52165</strain>
    </source>
</reference>
<dbReference type="Proteomes" id="UP001595583">
    <property type="component" value="Unassembled WGS sequence"/>
</dbReference>
<organism evidence="1 2">
    <name type="scientific">Aquamicrobium soli</name>
    <dbReference type="NCBI Taxonomy" id="1811518"/>
    <lineage>
        <taxon>Bacteria</taxon>
        <taxon>Pseudomonadati</taxon>
        <taxon>Pseudomonadota</taxon>
        <taxon>Alphaproteobacteria</taxon>
        <taxon>Hyphomicrobiales</taxon>
        <taxon>Phyllobacteriaceae</taxon>
        <taxon>Aquamicrobium</taxon>
    </lineage>
</organism>
<proteinExistence type="predicted"/>
<evidence type="ECO:0000313" key="2">
    <source>
        <dbReference type="Proteomes" id="UP001595583"/>
    </source>
</evidence>